<feature type="domain" description="SH3b" evidence="1">
    <location>
        <begin position="62"/>
        <end position="125"/>
    </location>
</feature>
<protein>
    <submittedName>
        <fullName evidence="2">N-acetylmuramoyl-L-alanine amidase</fullName>
    </submittedName>
</protein>
<name>F8UI33_9ZZZZ</name>
<gene>
    <name evidence="2" type="ORF">LDC_03282</name>
</gene>
<dbReference type="AlphaFoldDB" id="F8UI33"/>
<feature type="non-terminal residue" evidence="2">
    <location>
        <position position="189"/>
    </location>
</feature>
<accession>F8UI33</accession>
<dbReference type="SMART" id="SM00287">
    <property type="entry name" value="SH3b"/>
    <property type="match status" value="2"/>
</dbReference>
<dbReference type="Pfam" id="PF08239">
    <property type="entry name" value="SH3_3"/>
    <property type="match status" value="1"/>
</dbReference>
<reference evidence="2" key="1">
    <citation type="submission" date="2011-04" db="EMBL/GenBank/DDBJ databases">
        <title>Taxonomic and functional metagenomic profiling of the microbial community in the anoxic sediment of a brackish shallow lake (Laguna de Carrizo Central Spain).</title>
        <authorList>
            <consortium name="CONSOLIDER consortium CSD2007-00005"/>
            <person name="Guazzaroni M.-E."/>
            <person name="Richter M."/>
            <person name="Garcia-Salamanca A."/>
            <person name="Yarza P."/>
            <person name="Ferrer M."/>
        </authorList>
    </citation>
    <scope>NUCLEOTIDE SEQUENCE</scope>
</reference>
<feature type="domain" description="SH3b" evidence="1">
    <location>
        <begin position="1"/>
        <end position="52"/>
    </location>
</feature>
<dbReference type="PANTHER" id="PTHR34408">
    <property type="entry name" value="FAMILY PROTEIN, PUTATIVE-RELATED"/>
    <property type="match status" value="1"/>
</dbReference>
<dbReference type="PANTHER" id="PTHR34408:SF1">
    <property type="entry name" value="GLYCOSYL HYDROLASE FAMILY 19 DOMAIN-CONTAINING PROTEIN HI_1415"/>
    <property type="match status" value="1"/>
</dbReference>
<sequence length="189" mass="20210">MRASPGVKYAVDGIFRIGDRVSVIGEAGGFANVRTGTDASGWIPASRLVPEAAPPESPAAGLKFGFVNADGVNVRQGPGLEFPVVRRAWFGQSFEVLRARLPWYEVVADKDLVGWIHRDFLVSREGLDAALSERASRPEAVVRAVRFLAPPALSGDVHNGPSWKDPKIGSVLPGDTLLVTDWCGNGCGF</sequence>
<dbReference type="Gene3D" id="2.30.30.40">
    <property type="entry name" value="SH3 Domains"/>
    <property type="match status" value="1"/>
</dbReference>
<organism evidence="2">
    <name type="scientific">uncultured microorganism</name>
    <dbReference type="NCBI Taxonomy" id="358574"/>
    <lineage>
        <taxon>unclassified sequences</taxon>
        <taxon>environmental samples</taxon>
    </lineage>
</organism>
<dbReference type="InterPro" id="IPR052354">
    <property type="entry name" value="Cell_Wall_Dynamics_Protein"/>
</dbReference>
<dbReference type="EMBL" id="JF805306">
    <property type="protein sequence ID" value="AEI30690.1"/>
    <property type="molecule type" value="Genomic_DNA"/>
</dbReference>
<evidence type="ECO:0000313" key="2">
    <source>
        <dbReference type="EMBL" id="AEI30690.1"/>
    </source>
</evidence>
<evidence type="ECO:0000259" key="1">
    <source>
        <dbReference type="SMART" id="SM00287"/>
    </source>
</evidence>
<proteinExistence type="predicted"/>
<dbReference type="InterPro" id="IPR003646">
    <property type="entry name" value="SH3-like_bac-type"/>
</dbReference>